<dbReference type="SUPFAM" id="SSF49464">
    <property type="entry name" value="Carboxypeptidase regulatory domain-like"/>
    <property type="match status" value="1"/>
</dbReference>
<dbReference type="InterPro" id="IPR008969">
    <property type="entry name" value="CarboxyPept-like_regulatory"/>
</dbReference>
<dbReference type="Pfam" id="PF13715">
    <property type="entry name" value="CarbopepD_reg_2"/>
    <property type="match status" value="1"/>
</dbReference>
<dbReference type="EMBL" id="MBTF01000016">
    <property type="protein sequence ID" value="OOQ59146.1"/>
    <property type="molecule type" value="Genomic_DNA"/>
</dbReference>
<proteinExistence type="inferred from homology"/>
<dbReference type="PANTHER" id="PTHR40980">
    <property type="entry name" value="PLUG DOMAIN-CONTAINING PROTEIN"/>
    <property type="match status" value="1"/>
</dbReference>
<keyword evidence="11" id="KW-1185">Reference proteome</keyword>
<evidence type="ECO:0000313" key="10">
    <source>
        <dbReference type="EMBL" id="OOQ59146.1"/>
    </source>
</evidence>
<keyword evidence="3" id="KW-0410">Iron transport</keyword>
<dbReference type="OrthoDB" id="9768470at2"/>
<feature type="domain" description="Secretin/TonB short N-terminal" evidence="9">
    <location>
        <begin position="66"/>
        <end position="117"/>
    </location>
</feature>
<protein>
    <recommendedName>
        <fullName evidence="9">Secretin/TonB short N-terminal domain-containing protein</fullName>
    </recommendedName>
</protein>
<reference evidence="10 11" key="1">
    <citation type="submission" date="2016-07" db="EMBL/GenBank/DDBJ databases">
        <title>Genomic analysis of zinc-resistant bacterium Mucilaginibacter pedocola TBZ30.</title>
        <authorList>
            <person name="Huang J."/>
            <person name="Tang J."/>
        </authorList>
    </citation>
    <scope>NUCLEOTIDE SEQUENCE [LARGE SCALE GENOMIC DNA]</scope>
    <source>
        <strain evidence="10 11">TBZ30</strain>
    </source>
</reference>
<evidence type="ECO:0000256" key="3">
    <source>
        <dbReference type="ARBA" id="ARBA00022496"/>
    </source>
</evidence>
<dbReference type="InterPro" id="IPR000531">
    <property type="entry name" value="Beta-barrel_TonB"/>
</dbReference>
<dbReference type="InterPro" id="IPR037066">
    <property type="entry name" value="Plug_dom_sf"/>
</dbReference>
<keyword evidence="3" id="KW-0406">Ion transport</keyword>
<dbReference type="Gene3D" id="2.40.170.20">
    <property type="entry name" value="TonB-dependent receptor, beta-barrel domain"/>
    <property type="match status" value="1"/>
</dbReference>
<keyword evidence="4" id="KW-0408">Iron</keyword>
<dbReference type="Pfam" id="PF07660">
    <property type="entry name" value="STN"/>
    <property type="match status" value="1"/>
</dbReference>
<gene>
    <name evidence="10" type="ORF">BC343_29435</name>
</gene>
<dbReference type="InterPro" id="IPR011662">
    <property type="entry name" value="Secretin/TonB_short_N"/>
</dbReference>
<evidence type="ECO:0000313" key="11">
    <source>
        <dbReference type="Proteomes" id="UP000189739"/>
    </source>
</evidence>
<evidence type="ECO:0000256" key="6">
    <source>
        <dbReference type="ARBA" id="ARBA00023237"/>
    </source>
</evidence>
<evidence type="ECO:0000256" key="8">
    <source>
        <dbReference type="SAM" id="SignalP"/>
    </source>
</evidence>
<dbReference type="Proteomes" id="UP000189739">
    <property type="component" value="Unassembled WGS sequence"/>
</dbReference>
<evidence type="ECO:0000256" key="5">
    <source>
        <dbReference type="ARBA" id="ARBA00023136"/>
    </source>
</evidence>
<feature type="chain" id="PRO_5012955906" description="Secretin/TonB short N-terminal domain-containing protein" evidence="8">
    <location>
        <begin position="32"/>
        <end position="1100"/>
    </location>
</feature>
<keyword evidence="8" id="KW-0732">Signal</keyword>
<dbReference type="InterPro" id="IPR012910">
    <property type="entry name" value="Plug_dom"/>
</dbReference>
<dbReference type="PANTHER" id="PTHR40980:SF5">
    <property type="entry name" value="TONB-DEPENDENT RECEPTOR"/>
    <property type="match status" value="1"/>
</dbReference>
<comment type="caution">
    <text evidence="10">The sequence shown here is derived from an EMBL/GenBank/DDBJ whole genome shotgun (WGS) entry which is preliminary data.</text>
</comment>
<comment type="similarity">
    <text evidence="7">Belongs to the TonB-dependent receptor family.</text>
</comment>
<organism evidence="10 11">
    <name type="scientific">Mucilaginibacter pedocola</name>
    <dbReference type="NCBI Taxonomy" id="1792845"/>
    <lineage>
        <taxon>Bacteria</taxon>
        <taxon>Pseudomonadati</taxon>
        <taxon>Bacteroidota</taxon>
        <taxon>Sphingobacteriia</taxon>
        <taxon>Sphingobacteriales</taxon>
        <taxon>Sphingobacteriaceae</taxon>
        <taxon>Mucilaginibacter</taxon>
    </lineage>
</organism>
<evidence type="ECO:0000256" key="7">
    <source>
        <dbReference type="RuleBase" id="RU003357"/>
    </source>
</evidence>
<keyword evidence="6" id="KW-0998">Cell outer membrane</keyword>
<dbReference type="GO" id="GO:0006826">
    <property type="term" value="P:iron ion transport"/>
    <property type="evidence" value="ECO:0007669"/>
    <property type="project" value="UniProtKB-KW"/>
</dbReference>
<name>A0A1S9PDU6_9SPHI</name>
<dbReference type="GO" id="GO:0009279">
    <property type="term" value="C:cell outer membrane"/>
    <property type="evidence" value="ECO:0007669"/>
    <property type="project" value="UniProtKB-SubCell"/>
</dbReference>
<sequence length="1100" mass="121955">MVKIYTKIKQPMRISTFLIALVLNTCVVLNAAPVAAQRVSDTKVTVNFGKQNLANSIQQLQNITGLSFAYNKDLFGGVNTPAVSFQNAPLNTVLDKLLANTDFSYSVVNGNITISRDQAKVNRRLAPGRLAGKITDAKSNETLPGVTVTAKGPVTLSTVTDIQGGYRLQLQPGTYTLTFTYIGYTSKEIDQVEIKDGALSELNIALAASTNQLSGVVIKSTFRRETQSAIYSLQKNSTAVTDGISGELIRRTPDRNAGDALKRVTGISVQDGKFVVVRGLADRYNYTMLNGGVLPSTEPDRRSFSLDLIPAQAIESVVVVKTATADLPGEFAGGVVQVTTKDFPDQDFISVAFGGGTYQGQTGEAFYKDRNGSRDWLGYDDGGRAIPKEADLTSAGYAKLYPEERFKLSNSLAKGWSPVLAGNAAPTSILQLGFGKTITFKDETKLGIIALGNYRRDQMIDQVERYDLARLTRYSGTVAPGDTLQYMRAYDYERDYRYQVNEGASLNIAYQFGKNKVAIKSLFNRDFETITSLKTGRKTQGEGFGDIALSRVTDMHPTQKTLLGTQLQGEHKLGAENPATLTWNVSYNQVKKDEPNQTRIGYVNLYPVDTVLYKNQNYFVPEFGSIESSSRLYSKLKEDSYNVNFAVTTPFMVGKQLQKLKAGAFAQFRKRSYLTRNLGYFDAARGVTTPNDASGFPSSTPVNFNQSIDAILSPENFRPGGLVLVNYELPANEYTGGANLASAFVNMESNILDNLKLVYGVRAEFYTMSLSTNEDLARALPGSGGSGDDQSPVSYIRYNTDILPSASIIYTPIKSMNVRAAYSKTLTRPEFREISPYEYFDFVSGYITQGNPALNRGTIRNIDFRVEWFPSAGEIFSASYFRKDLKDPVEVSTQATTSTTKFIRTYRNVEGAVNWGLEFEARKNLYFGAGPEWLKNIYVFGNYARIHSHITGKLQGFEGRTDVDQNLKQRPLSGQSPYLINAGLLVNAFKNSFTFSAALNRAGRRIVVVGTTTEDRGDISTYPDVYENPRNQLDLQIGQKLFKKNMEIRFNAANIIPDRYVQYQDYDLNGKYSGNVFDATVYSRRSFRNYTLSLTYTFKK</sequence>
<evidence type="ECO:0000256" key="1">
    <source>
        <dbReference type="ARBA" id="ARBA00004442"/>
    </source>
</evidence>
<evidence type="ECO:0000259" key="9">
    <source>
        <dbReference type="SMART" id="SM00965"/>
    </source>
</evidence>
<dbReference type="Gene3D" id="2.60.40.1120">
    <property type="entry name" value="Carboxypeptidase-like, regulatory domain"/>
    <property type="match status" value="1"/>
</dbReference>
<dbReference type="SUPFAM" id="SSF56935">
    <property type="entry name" value="Porins"/>
    <property type="match status" value="1"/>
</dbReference>
<dbReference type="SMART" id="SM00965">
    <property type="entry name" value="STN"/>
    <property type="match status" value="1"/>
</dbReference>
<dbReference type="Pfam" id="PF07715">
    <property type="entry name" value="Plug"/>
    <property type="match status" value="1"/>
</dbReference>
<dbReference type="Pfam" id="PF00593">
    <property type="entry name" value="TonB_dep_Rec_b-barrel"/>
    <property type="match status" value="1"/>
</dbReference>
<accession>A0A1S9PDU6</accession>
<evidence type="ECO:0000256" key="4">
    <source>
        <dbReference type="ARBA" id="ARBA00023004"/>
    </source>
</evidence>
<dbReference type="AlphaFoldDB" id="A0A1S9PDU6"/>
<keyword evidence="7" id="KW-0798">TonB box</keyword>
<dbReference type="STRING" id="1792845.BC343_29435"/>
<keyword evidence="5 7" id="KW-0472">Membrane</keyword>
<comment type="subcellular location">
    <subcellularLocation>
        <location evidence="1 7">Cell outer membrane</location>
    </subcellularLocation>
</comment>
<dbReference type="Gene3D" id="2.170.130.10">
    <property type="entry name" value="TonB-dependent receptor, plug domain"/>
    <property type="match status" value="1"/>
</dbReference>
<keyword evidence="2" id="KW-0813">Transport</keyword>
<feature type="signal peptide" evidence="8">
    <location>
        <begin position="1"/>
        <end position="31"/>
    </location>
</feature>
<dbReference type="Gene3D" id="3.55.50.30">
    <property type="match status" value="1"/>
</dbReference>
<dbReference type="InterPro" id="IPR036942">
    <property type="entry name" value="Beta-barrel_TonB_sf"/>
</dbReference>
<evidence type="ECO:0000256" key="2">
    <source>
        <dbReference type="ARBA" id="ARBA00022448"/>
    </source>
</evidence>
<dbReference type="RefSeq" id="WP_078348942.1">
    <property type="nucleotide sequence ID" value="NZ_MBTF01000016.1"/>
</dbReference>